<dbReference type="Pfam" id="PF13632">
    <property type="entry name" value="Glyco_trans_2_3"/>
    <property type="match status" value="1"/>
</dbReference>
<evidence type="ECO:0000313" key="5">
    <source>
        <dbReference type="Proteomes" id="UP000308768"/>
    </source>
</evidence>
<feature type="transmembrane region" description="Helical" evidence="1">
    <location>
        <begin position="836"/>
        <end position="855"/>
    </location>
</feature>
<dbReference type="STRING" id="331657.A0A4U0XSX9"/>
<dbReference type="EMBL" id="NAJN01000088">
    <property type="protein sequence ID" value="TKA79671.1"/>
    <property type="molecule type" value="Genomic_DNA"/>
</dbReference>
<feature type="domain" description="Glycosyltransferase 2-like" evidence="2">
    <location>
        <begin position="512"/>
        <end position="725"/>
    </location>
</feature>
<dbReference type="InterPro" id="IPR001173">
    <property type="entry name" value="Glyco_trans_2-like"/>
</dbReference>
<comment type="caution">
    <text evidence="4">The sequence shown here is derived from an EMBL/GenBank/DDBJ whole genome shotgun (WGS) entry which is preliminary data.</text>
</comment>
<protein>
    <submittedName>
        <fullName evidence="4">Uncharacterized protein</fullName>
    </submittedName>
</protein>
<dbReference type="Proteomes" id="UP000308768">
    <property type="component" value="Unassembled WGS sequence"/>
</dbReference>
<dbReference type="AlphaFoldDB" id="A0A4U0XSX9"/>
<dbReference type="SUPFAM" id="SSF53448">
    <property type="entry name" value="Nucleotide-diphospho-sugar transferases"/>
    <property type="match status" value="1"/>
</dbReference>
<feature type="domain" description="DUF7928" evidence="3">
    <location>
        <begin position="35"/>
        <end position="193"/>
    </location>
</feature>
<organism evidence="4 5">
    <name type="scientific">Cryomyces minteri</name>
    <dbReference type="NCBI Taxonomy" id="331657"/>
    <lineage>
        <taxon>Eukaryota</taxon>
        <taxon>Fungi</taxon>
        <taxon>Dikarya</taxon>
        <taxon>Ascomycota</taxon>
        <taxon>Pezizomycotina</taxon>
        <taxon>Dothideomycetes</taxon>
        <taxon>Dothideomycetes incertae sedis</taxon>
        <taxon>Cryomyces</taxon>
    </lineage>
</organism>
<feature type="transmembrane region" description="Helical" evidence="1">
    <location>
        <begin position="783"/>
        <end position="805"/>
    </location>
</feature>
<dbReference type="Gene3D" id="3.90.550.10">
    <property type="entry name" value="Spore Coat Polysaccharide Biosynthesis Protein SpsA, Chain A"/>
    <property type="match status" value="1"/>
</dbReference>
<reference evidence="4 5" key="1">
    <citation type="submission" date="2017-03" db="EMBL/GenBank/DDBJ databases">
        <title>Genomes of endolithic fungi from Antarctica.</title>
        <authorList>
            <person name="Coleine C."/>
            <person name="Masonjones S."/>
            <person name="Stajich J.E."/>
        </authorList>
    </citation>
    <scope>NUCLEOTIDE SEQUENCE [LARGE SCALE GENOMIC DNA]</scope>
    <source>
        <strain evidence="4 5">CCFEE 5187</strain>
    </source>
</reference>
<evidence type="ECO:0000313" key="4">
    <source>
        <dbReference type="EMBL" id="TKA79671.1"/>
    </source>
</evidence>
<feature type="transmembrane region" description="Helical" evidence="1">
    <location>
        <begin position="298"/>
        <end position="322"/>
    </location>
</feature>
<feature type="transmembrane region" description="Helical" evidence="1">
    <location>
        <begin position="702"/>
        <end position="729"/>
    </location>
</feature>
<keyword evidence="1" id="KW-0472">Membrane</keyword>
<dbReference type="OrthoDB" id="38531at2759"/>
<keyword evidence="5" id="KW-1185">Reference proteome</keyword>
<accession>A0A4U0XSX9</accession>
<evidence type="ECO:0000259" key="3">
    <source>
        <dbReference type="Pfam" id="PF25550"/>
    </source>
</evidence>
<keyword evidence="1" id="KW-0812">Transmembrane</keyword>
<dbReference type="PANTHER" id="PTHR35408:SF2">
    <property type="entry name" value="GLYCOSYLTRANSFERASE 2-LIKE DOMAIN-CONTAINING PROTEIN"/>
    <property type="match status" value="1"/>
</dbReference>
<proteinExistence type="predicted"/>
<gene>
    <name evidence="4" type="ORF">B0A49_04710</name>
</gene>
<feature type="transmembrane region" description="Helical" evidence="1">
    <location>
        <begin position="741"/>
        <end position="762"/>
    </location>
</feature>
<dbReference type="InterPro" id="IPR057688">
    <property type="entry name" value="DUF7928"/>
</dbReference>
<dbReference type="InterPro" id="IPR029044">
    <property type="entry name" value="Nucleotide-diphossugar_trans"/>
</dbReference>
<sequence length="896" mass="100100">MFDDPPSHRNSGEITRFSPSLDVSRTLGSIDDNARYKAMVKYLYGRVSSSLWLPAPGIATRHDCYGVLLRKTRGVYVCEPSDIAPVLLAAVQKLNVEVAFTMSTETTHVIFSTLKHHQTDLRLGDGSQVQVVESMADIAMGSSNKIKKFQYTCLVRREQILLVWHDDMQKVLPHAADIEGKLLALIWGTGASPFSLLGTTFGTSPGSISPSPAGSIHRFRADSPTMEKGLTETTEEFSEFADEEKGSSRGESLARPLVFTSAVFVGLGLCLIVVLLCGFATSHLIFEALTDGNYIRMALLAAVPFLGLFGLFFTIVIFTDLFQMMGPISSVQSNSRFYSATRPSISRAYSEGFEPPHITIQMPVYKESLAGVIIPTVTSLKAAISHYESHGGSASIFVNDDGLRYFSEEEAQERVDFYHDNNIGWVARPKNNEDRYVRKGKFKKASNMNFALNISNKVEDVLQAMFEVKMRTEKTDLLEEHEEDRMYQTALAKVLAEDSRATAQGNIRVGKYILIIDSDTRVPVDCLLYGAAEMFFSPEVAIVQHSAGVMQVVGDYFENGIAFFTDLIYSSVRFSVGQGEVAPFVGHNAFLRWEAVQSVGRKEDDGYVAYWSESHVSEDFDIALRLQIAGNVVRLASYHGQEFKEGVSLTIYDELARWEKYSYGCSELVFHPLYTWLWRGPFTPLFRTFIWSDVQMSSKITILGYIASYYAIASGLPLTVLNYFLIGWFNGSLDKFYMQSWNVFLGLLVVFSGMGNICLAVLRYRLGEKALMDSLLENFKWMPMYAIFFGGLSFHLNLSILAHLLSINMEWGATAKEAEASNFFKEMPKIFKSFKWMYMVLVPCVAGMIYLGFYAPRSWEIRGVTATVPLAVNLVSHALLPVSPPNKKQTGDDGEG</sequence>
<evidence type="ECO:0000256" key="1">
    <source>
        <dbReference type="SAM" id="Phobius"/>
    </source>
</evidence>
<keyword evidence="1" id="KW-1133">Transmembrane helix</keyword>
<name>A0A4U0XSX9_9PEZI</name>
<dbReference type="PANTHER" id="PTHR35408">
    <property type="entry name" value="CHROMOSOME 15, WHOLE GENOME SHOTGUN SEQUENCE"/>
    <property type="match status" value="1"/>
</dbReference>
<feature type="transmembrane region" description="Helical" evidence="1">
    <location>
        <begin position="257"/>
        <end position="286"/>
    </location>
</feature>
<dbReference type="Pfam" id="PF25550">
    <property type="entry name" value="DUF7928"/>
    <property type="match status" value="1"/>
</dbReference>
<evidence type="ECO:0000259" key="2">
    <source>
        <dbReference type="Pfam" id="PF13632"/>
    </source>
</evidence>